<dbReference type="GO" id="GO:0032259">
    <property type="term" value="P:methylation"/>
    <property type="evidence" value="ECO:0007669"/>
    <property type="project" value="UniProtKB-KW"/>
</dbReference>
<sequence>MDLNEDFWDNRYQSNDIGWDLGKISPPLKAYFDQLTNKNFNILIPGGGNSYEAEYLHNNGFNNVYVVDVSKTALNNFNARVPSFPKSHLVKSDFFDLDMSFDLIIEQTFFCALDPNLRPAYAAKASELLQDKGKVTGLLFDAPLNDTHPPFGGCKAEYLEYFKPYFKINIMEQAYNSIKPRQGKELFFIIQKKKISKTVF</sequence>
<dbReference type="Proteomes" id="UP000248703">
    <property type="component" value="Unassembled WGS sequence"/>
</dbReference>
<dbReference type="PROSITE" id="PS51585">
    <property type="entry name" value="SAM_MT_TPMT"/>
    <property type="match status" value="1"/>
</dbReference>
<comment type="caution">
    <text evidence="5">The sequence shown here is derived from an EMBL/GenBank/DDBJ whole genome shotgun (WGS) entry which is preliminary data.</text>
</comment>
<dbReference type="SUPFAM" id="SSF53335">
    <property type="entry name" value="S-adenosyl-L-methionine-dependent methyltransferases"/>
    <property type="match status" value="1"/>
</dbReference>
<keyword evidence="6" id="KW-1185">Reference proteome</keyword>
<keyword evidence="1" id="KW-0597">Phosphoprotein</keyword>
<evidence type="ECO:0000256" key="1">
    <source>
        <dbReference type="ARBA" id="ARBA00022553"/>
    </source>
</evidence>
<dbReference type="PANTHER" id="PTHR32183">
    <property type="match status" value="1"/>
</dbReference>
<reference evidence="5 6" key="1">
    <citation type="submission" date="2018-06" db="EMBL/GenBank/DDBJ databases">
        <title>Genomic Encyclopedia of Archaeal and Bacterial Type Strains, Phase II (KMG-II): from individual species to whole genera.</title>
        <authorList>
            <person name="Goeker M."/>
        </authorList>
    </citation>
    <scope>NUCLEOTIDE SEQUENCE [LARGE SCALE GENOMIC DNA]</scope>
    <source>
        <strain evidence="5 6">DSM 24464</strain>
    </source>
</reference>
<keyword evidence="3 5" id="KW-0808">Transferase</keyword>
<dbReference type="CDD" id="cd02440">
    <property type="entry name" value="AdoMet_MTases"/>
    <property type="match status" value="1"/>
</dbReference>
<evidence type="ECO:0000256" key="2">
    <source>
        <dbReference type="ARBA" id="ARBA00022603"/>
    </source>
</evidence>
<dbReference type="PANTHER" id="PTHR32183:SF11">
    <property type="entry name" value="THIOL METHYLTRANSFERASE 2-RELATED"/>
    <property type="match status" value="1"/>
</dbReference>
<keyword evidence="4" id="KW-0949">S-adenosyl-L-methionine</keyword>
<evidence type="ECO:0000256" key="4">
    <source>
        <dbReference type="ARBA" id="ARBA00022691"/>
    </source>
</evidence>
<dbReference type="Gene3D" id="3.40.50.150">
    <property type="entry name" value="Vaccinia Virus protein VP39"/>
    <property type="match status" value="1"/>
</dbReference>
<evidence type="ECO:0000313" key="6">
    <source>
        <dbReference type="Proteomes" id="UP000248703"/>
    </source>
</evidence>
<dbReference type="InterPro" id="IPR029063">
    <property type="entry name" value="SAM-dependent_MTases_sf"/>
</dbReference>
<dbReference type="Pfam" id="PF05724">
    <property type="entry name" value="TPMT"/>
    <property type="match status" value="1"/>
</dbReference>
<evidence type="ECO:0000256" key="3">
    <source>
        <dbReference type="ARBA" id="ARBA00022679"/>
    </source>
</evidence>
<protein>
    <submittedName>
        <fullName evidence="5">Thiopurine S-methyltransferase</fullName>
    </submittedName>
</protein>
<dbReference type="InterPro" id="IPR008854">
    <property type="entry name" value="TPMT"/>
</dbReference>
<dbReference type="EMBL" id="QLLO01000003">
    <property type="protein sequence ID" value="RAJ16397.1"/>
    <property type="molecule type" value="Genomic_DNA"/>
</dbReference>
<dbReference type="OrthoDB" id="9778208at2"/>
<keyword evidence="2 5" id="KW-0489">Methyltransferase</keyword>
<proteinExistence type="predicted"/>
<organism evidence="5 6">
    <name type="scientific">Olleya aquimaris</name>
    <dbReference type="NCBI Taxonomy" id="639310"/>
    <lineage>
        <taxon>Bacteria</taxon>
        <taxon>Pseudomonadati</taxon>
        <taxon>Bacteroidota</taxon>
        <taxon>Flavobacteriia</taxon>
        <taxon>Flavobacteriales</taxon>
        <taxon>Flavobacteriaceae</taxon>
    </lineage>
</organism>
<dbReference type="RefSeq" id="WP_111659584.1">
    <property type="nucleotide sequence ID" value="NZ_QLLO01000003.1"/>
</dbReference>
<gene>
    <name evidence="5" type="ORF">LY08_01257</name>
</gene>
<dbReference type="GO" id="GO:0008757">
    <property type="term" value="F:S-adenosylmethionine-dependent methyltransferase activity"/>
    <property type="evidence" value="ECO:0007669"/>
    <property type="project" value="InterPro"/>
</dbReference>
<name>A0A327RRP9_9FLAO</name>
<accession>A0A327RRP9</accession>
<dbReference type="AlphaFoldDB" id="A0A327RRP9"/>
<evidence type="ECO:0000313" key="5">
    <source>
        <dbReference type="EMBL" id="RAJ16397.1"/>
    </source>
</evidence>